<feature type="domain" description="AbiEi antitoxin C-terminal" evidence="1">
    <location>
        <begin position="74"/>
        <end position="216"/>
    </location>
</feature>
<protein>
    <recommendedName>
        <fullName evidence="1">AbiEi antitoxin C-terminal domain-containing protein</fullName>
    </recommendedName>
</protein>
<dbReference type="InterPro" id="IPR018547">
    <property type="entry name" value="AbiEi_C"/>
</dbReference>
<dbReference type="EMBL" id="VSSQ01008373">
    <property type="protein sequence ID" value="MPM38692.1"/>
    <property type="molecule type" value="Genomic_DNA"/>
</dbReference>
<name>A0A644ZCS2_9ZZZZ</name>
<dbReference type="AlphaFoldDB" id="A0A644ZCS2"/>
<evidence type="ECO:0000313" key="2">
    <source>
        <dbReference type="EMBL" id="MPM38692.1"/>
    </source>
</evidence>
<reference evidence="2" key="1">
    <citation type="submission" date="2019-08" db="EMBL/GenBank/DDBJ databases">
        <authorList>
            <person name="Kucharzyk K."/>
            <person name="Murdoch R.W."/>
            <person name="Higgins S."/>
            <person name="Loffler F."/>
        </authorList>
    </citation>
    <scope>NUCLEOTIDE SEQUENCE</scope>
</reference>
<evidence type="ECO:0000259" key="1">
    <source>
        <dbReference type="Pfam" id="PF09407"/>
    </source>
</evidence>
<comment type="caution">
    <text evidence="2">The sequence shown here is derived from an EMBL/GenBank/DDBJ whole genome shotgun (WGS) entry which is preliminary data.</text>
</comment>
<dbReference type="Pfam" id="PF09407">
    <property type="entry name" value="AbiEi_1"/>
    <property type="match status" value="1"/>
</dbReference>
<sequence length="270" mass="31177">MKKRKRIREWILDLPKEGKITFSLDEVNAYFPHVTESNKRVSLWRLVEAGKIQSVWKGFYIIIPMEYQLKGSVPPMVYIDQLMAYLNRKYYIGLLNAAAFYGASHQQSQELTVITDKGNYRDKHKNGVKINFVAKKTIPLAYIQQKVTKTGYINISSPELTAMDLIFYQHEIGGLSRAGTVLNELAEELDFKRVSNDFFSFFSTTTVQRLGYILDEVLGYKEIAEVLYEKGLQAGVSFRKSLLKAENDTEEAEYSKLWKLVINEEIEIDE</sequence>
<gene>
    <name evidence="2" type="ORF">SDC9_85322</name>
</gene>
<proteinExistence type="predicted"/>
<accession>A0A644ZCS2</accession>
<organism evidence="2">
    <name type="scientific">bioreactor metagenome</name>
    <dbReference type="NCBI Taxonomy" id="1076179"/>
    <lineage>
        <taxon>unclassified sequences</taxon>
        <taxon>metagenomes</taxon>
        <taxon>ecological metagenomes</taxon>
    </lineage>
</organism>